<feature type="compositionally biased region" description="Low complexity" evidence="2">
    <location>
        <begin position="978"/>
        <end position="999"/>
    </location>
</feature>
<dbReference type="Pfam" id="PF10211">
    <property type="entry name" value="Ax_dynein_light"/>
    <property type="match status" value="1"/>
</dbReference>
<dbReference type="InterPro" id="IPR019347">
    <property type="entry name" value="Axonemal_dynein_light_chain"/>
</dbReference>
<feature type="region of interest" description="Disordered" evidence="2">
    <location>
        <begin position="952"/>
        <end position="1005"/>
    </location>
</feature>
<evidence type="ECO:0000313" key="4">
    <source>
        <dbReference type="Proteomes" id="UP001311232"/>
    </source>
</evidence>
<keyword evidence="4" id="KW-1185">Reference proteome</keyword>
<organism evidence="3 4">
    <name type="scientific">Crenichthys baileyi</name>
    <name type="common">White River springfish</name>
    <dbReference type="NCBI Taxonomy" id="28760"/>
    <lineage>
        <taxon>Eukaryota</taxon>
        <taxon>Metazoa</taxon>
        <taxon>Chordata</taxon>
        <taxon>Craniata</taxon>
        <taxon>Vertebrata</taxon>
        <taxon>Euteleostomi</taxon>
        <taxon>Actinopterygii</taxon>
        <taxon>Neopterygii</taxon>
        <taxon>Teleostei</taxon>
        <taxon>Neoteleostei</taxon>
        <taxon>Acanthomorphata</taxon>
        <taxon>Ovalentaria</taxon>
        <taxon>Atherinomorphae</taxon>
        <taxon>Cyprinodontiformes</taxon>
        <taxon>Goodeidae</taxon>
        <taxon>Crenichthys</taxon>
    </lineage>
</organism>
<sequence length="1005" mass="115116">MSLSMARASSAPGSSRGEQADVADLKIHIPSEKRKNQPLPAIPPELLLSLTSTVSSRSTQGHTAHHRNCESCGVRRPDAVWHHPLGRSKYKYFLEQPTSLTGAGRDISFLCDAVLTQKKMTLLPPVNGDTQNLSVSENVIPEEYHIVKNNGIRRLELYEDAFTVQLKDQEQKLRVLPSLRPSGRLEVIQLMRMMDDMLENAGVDQQSEELTELCQLEGLLELVKTEQNIYNIVFHELIRQVTVGCAERGQLLAKLRQQYQSLLDRIPRRLRALHTEVVAQRALDRRLIEEIYRIKASIQQLNTELSKIKDHDAFVSQEVEQAQQQLTEDLRETHSSSDVVQGYHQLYELHRARLEDQLMQVTEDRDRWSQFTFSLALKVIKVKKLQLVSELHVNEEGWFKTAKHCLLYISTKDTQDLHNIVELTNYWKEQLITLMSQMKKTEHAQFAQVTSTQQGITKWSLFLNTRNNSSDVTRGSDPEYDSATVEEIHADLKQWSHMLALQCEEYQGEKQLLLQHKLNELHCVLEKWLDMSLQLYERHTSPEAESAEGPQTIRELDRVLSELLKQFDIQVSGENGVHRLIMSLVGLMDSWVSKTNAAIEQPEPQIAMSVYDWLKLREALFAWQNLAEEILLHFSIAQTENQKDKNKHDLYTETTKTLDDVQEFTSSLSNFTESENQKLQEEVTCLHKAQTRWMLDLLLVMVPNQTENENEDLNHDYAAKFLPKALSEDAKMLSEKLVYFSSIINRSCNLILEEKMMLDPNETEMGNETNEFKKLQRDCNNWVESCKILLSGIHGKFEEELIKQPEQPSSSTELAESMETQITEDRLTEPRHVAENIRDRIEPELTEVTDEEPKTQQERELMDYERPVLKLIGYDGNITQRYLSRVQLTGTDELVVSPVTEEANRAFSDLTTVVLLQQELSYSEVRAKSAEQRALKAEETLHAALEKIQDLERQLQSGTALEPQSEAEAKKTPPSSPPTVTAPASPKSSTGEAKPAGPTKKTKKR</sequence>
<evidence type="ECO:0000313" key="3">
    <source>
        <dbReference type="EMBL" id="KAK5599519.1"/>
    </source>
</evidence>
<feature type="region of interest" description="Disordered" evidence="2">
    <location>
        <begin position="1"/>
        <end position="22"/>
    </location>
</feature>
<evidence type="ECO:0008006" key="5">
    <source>
        <dbReference type="Google" id="ProtNLM"/>
    </source>
</evidence>
<evidence type="ECO:0000256" key="2">
    <source>
        <dbReference type="SAM" id="MobiDB-lite"/>
    </source>
</evidence>
<name>A0AAV9QQF0_9TELE</name>
<dbReference type="Proteomes" id="UP001311232">
    <property type="component" value="Unassembled WGS sequence"/>
</dbReference>
<dbReference type="PANTHER" id="PTHR23052">
    <property type="entry name" value="AXONEMAL DYNEIN LIGHT CHAIN DOMAIN-CONTAINING PROTEIN 1"/>
    <property type="match status" value="1"/>
</dbReference>
<dbReference type="InterPro" id="IPR052845">
    <property type="entry name" value="Axonemal_dynein_LC_domain"/>
</dbReference>
<keyword evidence="1" id="KW-0175">Coiled coil</keyword>
<comment type="caution">
    <text evidence="3">The sequence shown here is derived from an EMBL/GenBank/DDBJ whole genome shotgun (WGS) entry which is preliminary data.</text>
</comment>
<feature type="compositionally biased region" description="Low complexity" evidence="2">
    <location>
        <begin position="1"/>
        <end position="17"/>
    </location>
</feature>
<dbReference type="AlphaFoldDB" id="A0AAV9QQF0"/>
<proteinExistence type="predicted"/>
<evidence type="ECO:0000256" key="1">
    <source>
        <dbReference type="ARBA" id="ARBA00023054"/>
    </source>
</evidence>
<dbReference type="EMBL" id="JAHHUM010002932">
    <property type="protein sequence ID" value="KAK5599519.1"/>
    <property type="molecule type" value="Genomic_DNA"/>
</dbReference>
<gene>
    <name evidence="3" type="ORF">CRENBAI_019959</name>
</gene>
<dbReference type="GO" id="GO:0005737">
    <property type="term" value="C:cytoplasm"/>
    <property type="evidence" value="ECO:0007669"/>
    <property type="project" value="UniProtKB-ARBA"/>
</dbReference>
<protein>
    <recommendedName>
        <fullName evidence="5">Axonemal dynein light chain domain-containing protein 1</fullName>
    </recommendedName>
</protein>
<reference evidence="3 4" key="1">
    <citation type="submission" date="2021-06" db="EMBL/GenBank/DDBJ databases">
        <authorList>
            <person name="Palmer J.M."/>
        </authorList>
    </citation>
    <scope>NUCLEOTIDE SEQUENCE [LARGE SCALE GENOMIC DNA]</scope>
    <source>
        <strain evidence="3 4">MEX-2019</strain>
        <tissue evidence="3">Muscle</tissue>
    </source>
</reference>
<accession>A0AAV9QQF0</accession>
<dbReference type="PANTHER" id="PTHR23052:SF1">
    <property type="entry name" value="AXONEMAL DYNEIN LIGHT CHAIN DOMAIN-CONTAINING PROTEIN 1"/>
    <property type="match status" value="1"/>
</dbReference>